<evidence type="ECO:0000313" key="1">
    <source>
        <dbReference type="EMBL" id="GAJ46442.1"/>
    </source>
</evidence>
<dbReference type="InterPro" id="IPR013368">
    <property type="entry name" value="YecD_YerC"/>
</dbReference>
<proteinExistence type="predicted"/>
<dbReference type="NCBIfam" id="TIGR02531">
    <property type="entry name" value="yecD_yerC"/>
    <property type="match status" value="1"/>
</dbReference>
<protein>
    <recommendedName>
        <fullName evidence="3">Trp operon repressor</fullName>
    </recommendedName>
</protein>
<dbReference type="AlphaFoldDB" id="A0A023E0D2"/>
<dbReference type="STRING" id="1427503.HE1_00776"/>
<name>A0A023E0D2_9PROT</name>
<dbReference type="InterPro" id="IPR038116">
    <property type="entry name" value="TrpR-like_sf"/>
</dbReference>
<dbReference type="EMBL" id="BAUP01000096">
    <property type="protein sequence ID" value="GAJ46442.1"/>
    <property type="molecule type" value="Genomic_DNA"/>
</dbReference>
<evidence type="ECO:0000313" key="2">
    <source>
        <dbReference type="Proteomes" id="UP000024842"/>
    </source>
</evidence>
<accession>A0A023E0D2</accession>
<dbReference type="InterPro" id="IPR010921">
    <property type="entry name" value="Trp_repressor/repl_initiator"/>
</dbReference>
<reference evidence="1 2" key="1">
    <citation type="journal article" date="2014" name="FEMS Microbiol. Lett.">
        <title>Draft genome sequences of three Holospora species (Holospora obtusa, Holospora undulata, and Holospora elegans), endonuclear symbiotic bacteria of the ciliate Paramecium caudatum.</title>
        <authorList>
            <person name="Dohra H."/>
            <person name="Tanaka K."/>
            <person name="Suzuki T."/>
            <person name="Fujishima M."/>
            <person name="Suzuki H."/>
        </authorList>
    </citation>
    <scope>NUCLEOTIDE SEQUENCE [LARGE SCALE GENOMIC DNA]</scope>
    <source>
        <strain evidence="1 2">E1</strain>
    </source>
</reference>
<dbReference type="SUPFAM" id="SSF48295">
    <property type="entry name" value="TrpR-like"/>
    <property type="match status" value="1"/>
</dbReference>
<dbReference type="PIRSF" id="PIRSF012508">
    <property type="entry name" value="YerC"/>
    <property type="match status" value="1"/>
</dbReference>
<dbReference type="GO" id="GO:0043565">
    <property type="term" value="F:sequence-specific DNA binding"/>
    <property type="evidence" value="ECO:0007669"/>
    <property type="project" value="InterPro"/>
</dbReference>
<comment type="caution">
    <text evidence="1">The sequence shown here is derived from an EMBL/GenBank/DDBJ whole genome shotgun (WGS) entry which is preliminary data.</text>
</comment>
<dbReference type="Gene3D" id="1.10.1270.10">
    <property type="entry name" value="TrpR-like"/>
    <property type="match status" value="1"/>
</dbReference>
<dbReference type="Pfam" id="PF01371">
    <property type="entry name" value="Trp_repressor"/>
    <property type="match status" value="1"/>
</dbReference>
<dbReference type="PANTHER" id="PTHR40080:SF1">
    <property type="entry name" value="TRPR-LIKE PROTEIN YERC_YECD"/>
    <property type="match status" value="1"/>
</dbReference>
<dbReference type="InterPro" id="IPR000831">
    <property type="entry name" value="Trp_repress"/>
</dbReference>
<keyword evidence="2" id="KW-1185">Reference proteome</keyword>
<sequence>MIISDDHHQNIKELCHAFLLLSTQEEAFNFLKDLCTPFELSALSERWQICKALSNGLSYREIHVKLGASLTTIGRVARFLKDEPYQGYTAVLQKLTHDKKEN</sequence>
<organism evidence="1 2">
    <name type="scientific">Holospora elegans E1</name>
    <dbReference type="NCBI Taxonomy" id="1427503"/>
    <lineage>
        <taxon>Bacteria</taxon>
        <taxon>Pseudomonadati</taxon>
        <taxon>Pseudomonadota</taxon>
        <taxon>Alphaproteobacteria</taxon>
        <taxon>Holosporales</taxon>
        <taxon>Holosporaceae</taxon>
        <taxon>Holospora</taxon>
    </lineage>
</organism>
<evidence type="ECO:0008006" key="3">
    <source>
        <dbReference type="Google" id="ProtNLM"/>
    </source>
</evidence>
<gene>
    <name evidence="1" type="ORF">HE1_00776</name>
</gene>
<dbReference type="OrthoDB" id="2621539at2"/>
<dbReference type="GO" id="GO:0003700">
    <property type="term" value="F:DNA-binding transcription factor activity"/>
    <property type="evidence" value="ECO:0007669"/>
    <property type="project" value="InterPro"/>
</dbReference>
<dbReference type="Proteomes" id="UP000024842">
    <property type="component" value="Unassembled WGS sequence"/>
</dbReference>
<dbReference type="PANTHER" id="PTHR40080">
    <property type="entry name" value="LMO1763 PROTEIN"/>
    <property type="match status" value="1"/>
</dbReference>
<dbReference type="RefSeq" id="WP_006291724.1">
    <property type="nucleotide sequence ID" value="NZ_BAUP01000096.1"/>
</dbReference>